<sequence>MIKVLSMIALVVTIGWAKKWISAIKFLGSILGLTSYILFTETMILFTLQLI</sequence>
<keyword evidence="3" id="KW-1185">Reference proteome</keyword>
<comment type="caution">
    <text evidence="2">The sequence shown here is derived from an EMBL/GenBank/DDBJ whole genome shotgun (WGS) entry which is preliminary data.</text>
</comment>
<protein>
    <submittedName>
        <fullName evidence="2">Uncharacterized protein</fullName>
    </submittedName>
</protein>
<evidence type="ECO:0000313" key="3">
    <source>
        <dbReference type="Proteomes" id="UP001341444"/>
    </source>
</evidence>
<keyword evidence="1" id="KW-1133">Transmembrane helix</keyword>
<dbReference type="Proteomes" id="UP001341444">
    <property type="component" value="Unassembled WGS sequence"/>
</dbReference>
<keyword evidence="1" id="KW-0472">Membrane</keyword>
<dbReference type="EMBL" id="JARMAB010000038">
    <property type="protein sequence ID" value="MED1205596.1"/>
    <property type="molecule type" value="Genomic_DNA"/>
</dbReference>
<evidence type="ECO:0000313" key="2">
    <source>
        <dbReference type="EMBL" id="MED1205596.1"/>
    </source>
</evidence>
<name>A0ABU6MNN7_9BACI</name>
<keyword evidence="1" id="KW-0812">Transmembrane</keyword>
<proteinExistence type="predicted"/>
<gene>
    <name evidence="2" type="ORF">P4T90_21410</name>
</gene>
<feature type="transmembrane region" description="Helical" evidence="1">
    <location>
        <begin position="27"/>
        <end position="48"/>
    </location>
</feature>
<dbReference type="RefSeq" id="WP_157090806.1">
    <property type="nucleotide sequence ID" value="NZ_JARMAB010000038.1"/>
</dbReference>
<accession>A0ABU6MNN7</accession>
<evidence type="ECO:0000256" key="1">
    <source>
        <dbReference type="SAM" id="Phobius"/>
    </source>
</evidence>
<organism evidence="2 3">
    <name type="scientific">Heyndrickxia acidicola</name>
    <dbReference type="NCBI Taxonomy" id="209389"/>
    <lineage>
        <taxon>Bacteria</taxon>
        <taxon>Bacillati</taxon>
        <taxon>Bacillota</taxon>
        <taxon>Bacilli</taxon>
        <taxon>Bacillales</taxon>
        <taxon>Bacillaceae</taxon>
        <taxon>Heyndrickxia</taxon>
    </lineage>
</organism>
<reference evidence="2 3" key="1">
    <citation type="submission" date="2023-03" db="EMBL/GenBank/DDBJ databases">
        <title>Bacillus Genome Sequencing.</title>
        <authorList>
            <person name="Dunlap C."/>
        </authorList>
    </citation>
    <scope>NUCLEOTIDE SEQUENCE [LARGE SCALE GENOMIC DNA]</scope>
    <source>
        <strain evidence="2 3">B-23453</strain>
    </source>
</reference>